<feature type="signal peptide" evidence="1">
    <location>
        <begin position="1"/>
        <end position="20"/>
    </location>
</feature>
<accession>A0ABP7TED5</accession>
<organism evidence="2 3">
    <name type="scientific">Actimicrobium antarcticum</name>
    <dbReference type="NCBI Taxonomy" id="1051899"/>
    <lineage>
        <taxon>Bacteria</taxon>
        <taxon>Pseudomonadati</taxon>
        <taxon>Pseudomonadota</taxon>
        <taxon>Betaproteobacteria</taxon>
        <taxon>Burkholderiales</taxon>
        <taxon>Oxalobacteraceae</taxon>
        <taxon>Actimicrobium</taxon>
    </lineage>
</organism>
<feature type="chain" id="PRO_5045313364" description="DUF2330 domain-containing protein" evidence="1">
    <location>
        <begin position="21"/>
        <end position="185"/>
    </location>
</feature>
<dbReference type="RefSeq" id="WP_344763489.1">
    <property type="nucleotide sequence ID" value="NZ_BAAAZE010000008.1"/>
</dbReference>
<dbReference type="Proteomes" id="UP001501353">
    <property type="component" value="Unassembled WGS sequence"/>
</dbReference>
<evidence type="ECO:0000313" key="3">
    <source>
        <dbReference type="Proteomes" id="UP001501353"/>
    </source>
</evidence>
<evidence type="ECO:0008006" key="4">
    <source>
        <dbReference type="Google" id="ProtNLM"/>
    </source>
</evidence>
<comment type="caution">
    <text evidence="2">The sequence shown here is derived from an EMBL/GenBank/DDBJ whole genome shotgun (WGS) entry which is preliminary data.</text>
</comment>
<sequence length="185" mass="20501">MTKLVLLLCLAVLVAGSAYAQSMTGTRKIVLGNAAGERVQIGTVNFTDAGHQKTAFTVDIAPEFGEYFLAMRPFRCLSGPQQRLCWFPVNREAQVISATDLVPLEYALMFMRTKPASQHLNPFNGVYYKLAWAGDKLTGTLHDVDMDPFITPDSVPPERRVRPLRPSDLSVGDASTHWLPMMSIE</sequence>
<proteinExistence type="predicted"/>
<evidence type="ECO:0000313" key="2">
    <source>
        <dbReference type="EMBL" id="GAA4025041.1"/>
    </source>
</evidence>
<keyword evidence="1" id="KW-0732">Signal</keyword>
<dbReference type="EMBL" id="BAAAZE010000008">
    <property type="protein sequence ID" value="GAA4025041.1"/>
    <property type="molecule type" value="Genomic_DNA"/>
</dbReference>
<protein>
    <recommendedName>
        <fullName evidence="4">DUF2330 domain-containing protein</fullName>
    </recommendedName>
</protein>
<name>A0ABP7TED5_9BURK</name>
<gene>
    <name evidence="2" type="ORF">GCM10022212_23380</name>
</gene>
<keyword evidence="3" id="KW-1185">Reference proteome</keyword>
<reference evidence="3" key="1">
    <citation type="journal article" date="2019" name="Int. J. Syst. Evol. Microbiol.">
        <title>The Global Catalogue of Microorganisms (GCM) 10K type strain sequencing project: providing services to taxonomists for standard genome sequencing and annotation.</title>
        <authorList>
            <consortium name="The Broad Institute Genomics Platform"/>
            <consortium name="The Broad Institute Genome Sequencing Center for Infectious Disease"/>
            <person name="Wu L."/>
            <person name="Ma J."/>
        </authorList>
    </citation>
    <scope>NUCLEOTIDE SEQUENCE [LARGE SCALE GENOMIC DNA]</scope>
    <source>
        <strain evidence="3">JCM 16673</strain>
    </source>
</reference>
<evidence type="ECO:0000256" key="1">
    <source>
        <dbReference type="SAM" id="SignalP"/>
    </source>
</evidence>